<evidence type="ECO:0000256" key="9">
    <source>
        <dbReference type="SAM" id="SignalP"/>
    </source>
</evidence>
<feature type="signal peptide" evidence="9">
    <location>
        <begin position="1"/>
        <end position="26"/>
    </location>
</feature>
<keyword evidence="5" id="KW-0843">Virulence</keyword>
<dbReference type="InterPro" id="IPR001314">
    <property type="entry name" value="Peptidase_S1A"/>
</dbReference>
<dbReference type="InterPro" id="IPR050430">
    <property type="entry name" value="Peptidase_S1"/>
</dbReference>
<dbReference type="InterPro" id="IPR009003">
    <property type="entry name" value="Peptidase_S1_PA"/>
</dbReference>
<evidence type="ECO:0000313" key="11">
    <source>
        <dbReference type="EMBL" id="CAE0465499.1"/>
    </source>
</evidence>
<dbReference type="FunFam" id="2.40.10.10:FF:000054">
    <property type="entry name" value="Complement C1r subcomponent"/>
    <property type="match status" value="1"/>
</dbReference>
<dbReference type="SUPFAM" id="SSF50494">
    <property type="entry name" value="Trypsin-like serine proteases"/>
    <property type="match status" value="1"/>
</dbReference>
<dbReference type="InterPro" id="IPR018114">
    <property type="entry name" value="TRYPSIN_HIS"/>
</dbReference>
<evidence type="ECO:0000259" key="10">
    <source>
        <dbReference type="PROSITE" id="PS50240"/>
    </source>
</evidence>
<dbReference type="SMART" id="SM00020">
    <property type="entry name" value="Tryp_SPc"/>
    <property type="match status" value="1"/>
</dbReference>
<sequence>MQPSNRGVILISICAWLLLMPRSTHGLLEALNLENRHEIVTKIIGGDDVPVGAYPWFTRLSWSGCGGTLISKEFVLTAAHCMDNTKYGVFQVGALCRDDDENCAQKMEEFSARLIYVHPSYTPELLQHDVALIRLNGESSITPAKIDLEGLADSFESGKSLWPIGFGVLEYGTKFQPNHLQHVEVEYVSNDVCTESFVGSDFEEIFQAESMMCAASAGKDACFKDSGGPLYDYNNDIVVGVVSWGIGCAHPDYPGVYARISSSSSWIKDVVCKYSKNGEQPSWCFAPEPSNSPSLEKITNSPSEKKTANSPIENEPNKKLPCRYDEHHIVINFQLRNENDGIRWSVKRRVRPKVFSKVVSKGKREGLNSREKTLCVPKGECYRLTIRDIKKLDLSYSFDVFQDGTEIIQKDIRIQNRAGARFGDC</sequence>
<dbReference type="EMBL" id="HBIO01013302">
    <property type="protein sequence ID" value="CAE0465499.1"/>
    <property type="molecule type" value="Transcribed_RNA"/>
</dbReference>
<dbReference type="PROSITE" id="PS00134">
    <property type="entry name" value="TRYPSIN_HIS"/>
    <property type="match status" value="1"/>
</dbReference>
<dbReference type="Pfam" id="PF00089">
    <property type="entry name" value="Trypsin"/>
    <property type="match status" value="1"/>
</dbReference>
<keyword evidence="3" id="KW-0964">Secreted</keyword>
<dbReference type="GO" id="GO:0004252">
    <property type="term" value="F:serine-type endopeptidase activity"/>
    <property type="evidence" value="ECO:0007669"/>
    <property type="project" value="InterPro"/>
</dbReference>
<feature type="region of interest" description="Disordered" evidence="8">
    <location>
        <begin position="288"/>
        <end position="318"/>
    </location>
</feature>
<dbReference type="Gene3D" id="2.40.10.10">
    <property type="entry name" value="Trypsin-like serine proteases"/>
    <property type="match status" value="1"/>
</dbReference>
<reference evidence="11" key="1">
    <citation type="submission" date="2021-01" db="EMBL/GenBank/DDBJ databases">
        <authorList>
            <person name="Corre E."/>
            <person name="Pelletier E."/>
            <person name="Niang G."/>
            <person name="Scheremetjew M."/>
            <person name="Finn R."/>
            <person name="Kale V."/>
            <person name="Holt S."/>
            <person name="Cochrane G."/>
            <person name="Meng A."/>
            <person name="Brown T."/>
            <person name="Cohen L."/>
        </authorList>
    </citation>
    <scope>NUCLEOTIDE SEQUENCE</scope>
    <source>
        <strain evidence="11">MM31A-1</strain>
    </source>
</reference>
<keyword evidence="7" id="KW-0325">Glycoprotein</keyword>
<comment type="similarity">
    <text evidence="2">Belongs to the peptidase S1 family.</text>
</comment>
<dbReference type="PROSITE" id="PS50240">
    <property type="entry name" value="TRYPSIN_DOM"/>
    <property type="match status" value="1"/>
</dbReference>
<evidence type="ECO:0000256" key="8">
    <source>
        <dbReference type="SAM" id="MobiDB-lite"/>
    </source>
</evidence>
<dbReference type="GO" id="GO:0006508">
    <property type="term" value="P:proteolysis"/>
    <property type="evidence" value="ECO:0007669"/>
    <property type="project" value="InterPro"/>
</dbReference>
<keyword evidence="4 9" id="KW-0732">Signal</keyword>
<evidence type="ECO:0000256" key="7">
    <source>
        <dbReference type="ARBA" id="ARBA00023180"/>
    </source>
</evidence>
<dbReference type="PANTHER" id="PTHR24276:SF98">
    <property type="entry name" value="FI18310P1-RELATED"/>
    <property type="match status" value="1"/>
</dbReference>
<dbReference type="PRINTS" id="PR00722">
    <property type="entry name" value="CHYMOTRYPSIN"/>
</dbReference>
<organism evidence="11">
    <name type="scientific">Chaetoceros debilis</name>
    <dbReference type="NCBI Taxonomy" id="122233"/>
    <lineage>
        <taxon>Eukaryota</taxon>
        <taxon>Sar</taxon>
        <taxon>Stramenopiles</taxon>
        <taxon>Ochrophyta</taxon>
        <taxon>Bacillariophyta</taxon>
        <taxon>Coscinodiscophyceae</taxon>
        <taxon>Chaetocerotophycidae</taxon>
        <taxon>Chaetocerotales</taxon>
        <taxon>Chaetocerotaceae</taxon>
        <taxon>Chaetoceros</taxon>
    </lineage>
</organism>
<protein>
    <recommendedName>
        <fullName evidence="10">Peptidase S1 domain-containing protein</fullName>
    </recommendedName>
</protein>
<evidence type="ECO:0000256" key="1">
    <source>
        <dbReference type="ARBA" id="ARBA00004613"/>
    </source>
</evidence>
<accession>A0A7S3Q493</accession>
<dbReference type="InterPro" id="IPR043504">
    <property type="entry name" value="Peptidase_S1_PA_chymotrypsin"/>
</dbReference>
<dbReference type="GO" id="GO:0005576">
    <property type="term" value="C:extracellular region"/>
    <property type="evidence" value="ECO:0007669"/>
    <property type="project" value="UniProtKB-SubCell"/>
</dbReference>
<dbReference type="InterPro" id="IPR001254">
    <property type="entry name" value="Trypsin_dom"/>
</dbReference>
<name>A0A7S3Q493_9STRA</name>
<evidence type="ECO:0000256" key="4">
    <source>
        <dbReference type="ARBA" id="ARBA00022729"/>
    </source>
</evidence>
<dbReference type="PANTHER" id="PTHR24276">
    <property type="entry name" value="POLYSERASE-RELATED"/>
    <property type="match status" value="1"/>
</dbReference>
<evidence type="ECO:0000256" key="6">
    <source>
        <dbReference type="ARBA" id="ARBA00023157"/>
    </source>
</evidence>
<keyword evidence="6" id="KW-1015">Disulfide bond</keyword>
<comment type="subcellular location">
    <subcellularLocation>
        <location evidence="1">Secreted</location>
    </subcellularLocation>
</comment>
<proteinExistence type="inferred from homology"/>
<feature type="compositionally biased region" description="Polar residues" evidence="8">
    <location>
        <begin position="289"/>
        <end position="312"/>
    </location>
</feature>
<feature type="domain" description="Peptidase S1" evidence="10">
    <location>
        <begin position="43"/>
        <end position="272"/>
    </location>
</feature>
<evidence type="ECO:0000256" key="3">
    <source>
        <dbReference type="ARBA" id="ARBA00022525"/>
    </source>
</evidence>
<gene>
    <name evidence="11" type="ORF">CDEB00056_LOCUS10340</name>
</gene>
<feature type="chain" id="PRO_5030533355" description="Peptidase S1 domain-containing protein" evidence="9">
    <location>
        <begin position="27"/>
        <end position="425"/>
    </location>
</feature>
<evidence type="ECO:0000256" key="5">
    <source>
        <dbReference type="ARBA" id="ARBA00023026"/>
    </source>
</evidence>
<dbReference type="CDD" id="cd00190">
    <property type="entry name" value="Tryp_SPc"/>
    <property type="match status" value="1"/>
</dbReference>
<evidence type="ECO:0000256" key="2">
    <source>
        <dbReference type="ARBA" id="ARBA00007664"/>
    </source>
</evidence>
<dbReference type="AlphaFoldDB" id="A0A7S3Q493"/>